<dbReference type="SUPFAM" id="SSF47473">
    <property type="entry name" value="EF-hand"/>
    <property type="match status" value="1"/>
</dbReference>
<keyword evidence="4" id="KW-1185">Reference proteome</keyword>
<evidence type="ECO:0000313" key="4">
    <source>
        <dbReference type="Proteomes" id="UP001138540"/>
    </source>
</evidence>
<reference evidence="3 4" key="1">
    <citation type="submission" date="2020-08" db="EMBL/GenBank/DDBJ databases">
        <title>Exploring microbial biodiversity for novel pathways involved in the catabolism of aromatic compounds derived from lignin.</title>
        <authorList>
            <person name="Elkins J."/>
        </authorList>
    </citation>
    <scope>NUCLEOTIDE SEQUENCE [LARGE SCALE GENOMIC DNA]</scope>
    <source>
        <strain evidence="3 4">B1D3A</strain>
    </source>
</reference>
<dbReference type="InterPro" id="IPR018247">
    <property type="entry name" value="EF_Hand_1_Ca_BS"/>
</dbReference>
<feature type="domain" description="EF-hand" evidence="2">
    <location>
        <begin position="22"/>
        <end position="57"/>
    </location>
</feature>
<accession>A0ABR6NG01</accession>
<sequence length="101" mass="10542">MTQPAPQAPAQTAEAPAEGKPQVVAFVDQQFPQADADGDGSLSPTEFEPWIKALKTAELQSSGGTVDEAEVTTYASNAFATADADGNKLVSKDELTQFLQG</sequence>
<dbReference type="InterPro" id="IPR002048">
    <property type="entry name" value="EF_hand_dom"/>
</dbReference>
<protein>
    <recommendedName>
        <fullName evidence="2">EF-hand domain-containing protein</fullName>
    </recommendedName>
</protein>
<organism evidence="3 4">
    <name type="scientific">Sphingobium lignivorans</name>
    <dbReference type="NCBI Taxonomy" id="2735886"/>
    <lineage>
        <taxon>Bacteria</taxon>
        <taxon>Pseudomonadati</taxon>
        <taxon>Pseudomonadota</taxon>
        <taxon>Alphaproteobacteria</taxon>
        <taxon>Sphingomonadales</taxon>
        <taxon>Sphingomonadaceae</taxon>
        <taxon>Sphingobium</taxon>
    </lineage>
</organism>
<dbReference type="Pfam" id="PF13202">
    <property type="entry name" value="EF-hand_5"/>
    <property type="match status" value="1"/>
</dbReference>
<feature type="compositionally biased region" description="Low complexity" evidence="1">
    <location>
        <begin position="1"/>
        <end position="18"/>
    </location>
</feature>
<dbReference type="PROSITE" id="PS50222">
    <property type="entry name" value="EF_HAND_2"/>
    <property type="match status" value="1"/>
</dbReference>
<dbReference type="PROSITE" id="PS00018">
    <property type="entry name" value="EF_HAND_1"/>
    <property type="match status" value="2"/>
</dbReference>
<dbReference type="EMBL" id="JACHKA010000001">
    <property type="protein sequence ID" value="MBB5986207.1"/>
    <property type="molecule type" value="Genomic_DNA"/>
</dbReference>
<dbReference type="Gene3D" id="1.10.238.10">
    <property type="entry name" value="EF-hand"/>
    <property type="match status" value="1"/>
</dbReference>
<comment type="caution">
    <text evidence="3">The sequence shown here is derived from an EMBL/GenBank/DDBJ whole genome shotgun (WGS) entry which is preliminary data.</text>
</comment>
<feature type="region of interest" description="Disordered" evidence="1">
    <location>
        <begin position="1"/>
        <end position="21"/>
    </location>
</feature>
<gene>
    <name evidence="3" type="ORF">HNP60_002181</name>
</gene>
<evidence type="ECO:0000259" key="2">
    <source>
        <dbReference type="PROSITE" id="PS50222"/>
    </source>
</evidence>
<proteinExistence type="predicted"/>
<evidence type="ECO:0000256" key="1">
    <source>
        <dbReference type="SAM" id="MobiDB-lite"/>
    </source>
</evidence>
<dbReference type="RefSeq" id="WP_184153484.1">
    <property type="nucleotide sequence ID" value="NZ_JACHKA010000001.1"/>
</dbReference>
<dbReference type="Proteomes" id="UP001138540">
    <property type="component" value="Unassembled WGS sequence"/>
</dbReference>
<name>A0ABR6NG01_9SPHN</name>
<evidence type="ECO:0000313" key="3">
    <source>
        <dbReference type="EMBL" id="MBB5986207.1"/>
    </source>
</evidence>
<dbReference type="InterPro" id="IPR011992">
    <property type="entry name" value="EF-hand-dom_pair"/>
</dbReference>